<dbReference type="AlphaFoldDB" id="A0AAU8CHB2"/>
<dbReference type="EMBL" id="CP159205">
    <property type="protein sequence ID" value="XCF18095.1"/>
    <property type="molecule type" value="Genomic_DNA"/>
</dbReference>
<dbReference type="GO" id="GO:0000722">
    <property type="term" value="P:telomere maintenance via recombination"/>
    <property type="evidence" value="ECO:0007669"/>
    <property type="project" value="TreeGrafter"/>
</dbReference>
<protein>
    <submittedName>
        <fullName evidence="2">TROVE domain-containing protein</fullName>
    </submittedName>
</protein>
<name>A0AAU8CHB2_9EURY</name>
<dbReference type="GO" id="GO:0070034">
    <property type="term" value="F:telomerase RNA binding"/>
    <property type="evidence" value="ECO:0007669"/>
    <property type="project" value="TreeGrafter"/>
</dbReference>
<organism evidence="2">
    <name type="scientific">Halobacterium sp. NMX12-1</name>
    <dbReference type="NCBI Taxonomy" id="3166650"/>
    <lineage>
        <taxon>Archaea</taxon>
        <taxon>Methanobacteriati</taxon>
        <taxon>Methanobacteriota</taxon>
        <taxon>Stenosarchaea group</taxon>
        <taxon>Halobacteria</taxon>
        <taxon>Halobacteriales</taxon>
        <taxon>Halobacteriaceae</taxon>
        <taxon>Halobacterium</taxon>
    </lineage>
</organism>
<dbReference type="PANTHER" id="PTHR44791:SF1">
    <property type="entry name" value="TELOMERASE PROTEIN COMPONENT 1"/>
    <property type="match status" value="1"/>
</dbReference>
<geneLocation type="plasmid" evidence="2">
    <name>pNMX12-1_211</name>
</geneLocation>
<dbReference type="KEGG" id="hanx:ABSL23_16320"/>
<dbReference type="RefSeq" id="WP_353635429.1">
    <property type="nucleotide sequence ID" value="NZ_CP159205.1"/>
</dbReference>
<evidence type="ECO:0000313" key="2">
    <source>
        <dbReference type="EMBL" id="XCF18095.1"/>
    </source>
</evidence>
<dbReference type="Pfam" id="PF05731">
    <property type="entry name" value="TROVE"/>
    <property type="match status" value="1"/>
</dbReference>
<accession>A0AAU8CHB2</accession>
<dbReference type="PANTHER" id="PTHR44791">
    <property type="entry name" value="TELOMERASE PROTEIN COMPONENT 1 TEP1"/>
    <property type="match status" value="1"/>
</dbReference>
<dbReference type="PROSITE" id="PS50988">
    <property type="entry name" value="TROVE"/>
    <property type="match status" value="1"/>
</dbReference>
<dbReference type="InterPro" id="IPR052652">
    <property type="entry name" value="Telomerase_Complex_Comp"/>
</dbReference>
<dbReference type="Gene3D" id="3.40.50.410">
    <property type="entry name" value="von Willebrand factor, type A domain"/>
    <property type="match status" value="1"/>
</dbReference>
<keyword evidence="2" id="KW-0614">Plasmid</keyword>
<sequence>MSLPILAAHRACGQLRSESPVTAPGDRMEFNTPKQTVAEATRTTNYEGGEAFEPADPRLALYKRTINQLLEGSFYETDDEQLAAVVRQFDAAANENPEFVLKLAAYARQELYLRDIPQVLLVLAANDDRFKDDSPESLIREWAPAIIQRMDETATALAVHDQLFGGTAPWPLRRGIEDALVEMADAYTLGKYELSRREVTLHDVFNRVHPTPVDAEQEALFERFMRGGLDDYPDVDPLPSPNTWETVISEHGNTQAAWERLIEDDEYTLPIFASIRNLRNMLEAGVPEDTVVNHLDLEAVRHAPLYPFRYYQAYTALQDADVQAPAVEQWLEDAIDVAVETVPGGFGDTFVAVDLSGSMDQPLSANSTLRLKEIGALFGAILADQGADVGGFGDDFQTVPMHVDTPVLQRQSAVLAIDENVGNSTNGWKAIKHLHDRGDAVERIVVFTDMQIWDNTPFTARDSQTVRDAFDAYRDEVSADTALYLVDLAAYGDLVTPEGYENVYNISGWSENVLSFIEHAEKPKQVIDEIEAFEPT</sequence>
<evidence type="ECO:0000259" key="1">
    <source>
        <dbReference type="PROSITE" id="PS50988"/>
    </source>
</evidence>
<feature type="domain" description="TROVE" evidence="1">
    <location>
        <begin position="43"/>
        <end position="347"/>
    </location>
</feature>
<dbReference type="InterPro" id="IPR037214">
    <property type="entry name" value="TROVE_dom_sf"/>
</dbReference>
<dbReference type="GO" id="GO:0003720">
    <property type="term" value="F:telomerase activity"/>
    <property type="evidence" value="ECO:0007669"/>
    <property type="project" value="TreeGrafter"/>
</dbReference>
<dbReference type="SUPFAM" id="SSF53300">
    <property type="entry name" value="vWA-like"/>
    <property type="match status" value="1"/>
</dbReference>
<gene>
    <name evidence="2" type="ORF">ABSL23_16320</name>
</gene>
<dbReference type="GeneID" id="91110748"/>
<dbReference type="InterPro" id="IPR008858">
    <property type="entry name" value="TROVE_dom"/>
</dbReference>
<dbReference type="SUPFAM" id="SSF140864">
    <property type="entry name" value="TROVE domain-like"/>
    <property type="match status" value="1"/>
</dbReference>
<proteinExistence type="predicted"/>
<reference evidence="2" key="1">
    <citation type="submission" date="2024-06" db="EMBL/GenBank/DDBJ databases">
        <title>Genome Sequence of an extremely halophilic archaeon isolated from Permian era halite, Salado Formation, Carlsbad, New Mexico: Halobacterium sp. strain NMX12-1.</title>
        <authorList>
            <person name="Sotoa L."/>
            <person name="DasSarma P."/>
            <person name="Anton B.P."/>
            <person name="Vincze T."/>
            <person name="Verma I."/>
            <person name="Eralp B."/>
            <person name="Powers D.W."/>
            <person name="Dozier B.L."/>
            <person name="Roberts R.J."/>
            <person name="DasSarma S."/>
        </authorList>
    </citation>
    <scope>NUCLEOTIDE SEQUENCE</scope>
    <source>
        <strain evidence="2">NMX12-1</strain>
        <plasmid evidence="2">pNMX12-1_211</plasmid>
    </source>
</reference>
<dbReference type="InterPro" id="IPR036465">
    <property type="entry name" value="vWFA_dom_sf"/>
</dbReference>